<evidence type="ECO:0000313" key="2">
    <source>
        <dbReference type="Proteomes" id="UP000825051"/>
    </source>
</evidence>
<evidence type="ECO:0000313" key="1">
    <source>
        <dbReference type="EMBL" id="QYM80223.1"/>
    </source>
</evidence>
<name>A0A8F9TYT1_9BACT</name>
<dbReference type="RefSeq" id="WP_220165091.1">
    <property type="nucleotide sequence ID" value="NZ_CP080507.1"/>
</dbReference>
<protein>
    <submittedName>
        <fullName evidence="1">Uncharacterized protein</fullName>
    </submittedName>
</protein>
<organism evidence="1 2">
    <name type="scientific">Horticoccus luteus</name>
    <dbReference type="NCBI Taxonomy" id="2862869"/>
    <lineage>
        <taxon>Bacteria</taxon>
        <taxon>Pseudomonadati</taxon>
        <taxon>Verrucomicrobiota</taxon>
        <taxon>Opitutia</taxon>
        <taxon>Opitutales</taxon>
        <taxon>Opitutaceae</taxon>
        <taxon>Horticoccus</taxon>
    </lineage>
</organism>
<dbReference type="EMBL" id="CP080507">
    <property type="protein sequence ID" value="QYM80223.1"/>
    <property type="molecule type" value="Genomic_DNA"/>
</dbReference>
<sequence>MSHGPHDAYDQTVLDFIDHSPTGAVPHTPAYQDALVRLRSSHQVFAHAEHKDAYVTARSLAAKPSFHAANLAALAAGEISADALEPNDAIFTRYVQSLPAASRPKAEALRLAVAGRTVQHRKHAGIIAHDAVRSLFLVPGGGPHPGIPGNYLHGTLLQLSADAAAAWELHLHDSDDGLAIAQTERLADAWTLLQDVIASAPFHLSELDALGFHLT</sequence>
<gene>
    <name evidence="1" type="ORF">K0B96_06300</name>
</gene>
<accession>A0A8F9TYT1</accession>
<dbReference type="Proteomes" id="UP000825051">
    <property type="component" value="Chromosome"/>
</dbReference>
<dbReference type="KEGG" id="ole:K0B96_06300"/>
<keyword evidence="2" id="KW-1185">Reference proteome</keyword>
<proteinExistence type="predicted"/>
<reference evidence="1" key="1">
    <citation type="submission" date="2021-08" db="EMBL/GenBank/DDBJ databases">
        <title>Genome of a novel bacterium of the phylum Verrucomicrobia, Oleiharenicola sp. KSB-15.</title>
        <authorList>
            <person name="Chung J.-H."/>
            <person name="Ahn J.-H."/>
            <person name="Yoon Y."/>
            <person name="Kim D.-Y."/>
            <person name="An S.-H."/>
            <person name="Park I."/>
            <person name="Yeon J."/>
        </authorList>
    </citation>
    <scope>NUCLEOTIDE SEQUENCE</scope>
    <source>
        <strain evidence="1">KSB-15</strain>
    </source>
</reference>
<dbReference type="AlphaFoldDB" id="A0A8F9TYT1"/>